<dbReference type="Pfam" id="PF03275">
    <property type="entry name" value="GLF"/>
    <property type="match status" value="1"/>
</dbReference>
<feature type="domain" description="UDP-galactopyranose mutase C-terminal" evidence="7">
    <location>
        <begin position="147"/>
        <end position="343"/>
    </location>
</feature>
<dbReference type="GO" id="GO:0008767">
    <property type="term" value="F:UDP-galactopyranose mutase activity"/>
    <property type="evidence" value="ECO:0007669"/>
    <property type="project" value="InterPro"/>
</dbReference>
<accession>A0AAV3WI98</accession>
<dbReference type="SUPFAM" id="SSF54373">
    <property type="entry name" value="FAD-linked reductases, C-terminal domain"/>
    <property type="match status" value="1"/>
</dbReference>
<dbReference type="EMBL" id="BLAY01000058">
    <property type="protein sequence ID" value="GET39099.1"/>
    <property type="molecule type" value="Genomic_DNA"/>
</dbReference>
<gene>
    <name evidence="8" type="ORF">MiSe_38600</name>
</gene>
<proteinExistence type="inferred from homology"/>
<comment type="caution">
    <text evidence="8">The sequence shown here is derived from an EMBL/GenBank/DDBJ whole genome shotgun (WGS) entry which is preliminary data.</text>
</comment>
<keyword evidence="5" id="KW-0413">Isomerase</keyword>
<evidence type="ECO:0000313" key="9">
    <source>
        <dbReference type="Proteomes" id="UP001050975"/>
    </source>
</evidence>
<name>A0AAV3WI98_9CYAN</name>
<dbReference type="NCBIfam" id="TIGR00031">
    <property type="entry name" value="UDP-GALP_mutase"/>
    <property type="match status" value="1"/>
</dbReference>
<dbReference type="RefSeq" id="WP_226584039.1">
    <property type="nucleotide sequence ID" value="NZ_BLAY01000058.1"/>
</dbReference>
<protein>
    <submittedName>
        <fullName evidence="8">UDP-galactopyranose mutase</fullName>
    </submittedName>
</protein>
<dbReference type="SUPFAM" id="SSF51971">
    <property type="entry name" value="Nucleotide-binding domain"/>
    <property type="match status" value="1"/>
</dbReference>
<evidence type="ECO:0000256" key="2">
    <source>
        <dbReference type="ARBA" id="ARBA00009321"/>
    </source>
</evidence>
<evidence type="ECO:0000256" key="4">
    <source>
        <dbReference type="ARBA" id="ARBA00022827"/>
    </source>
</evidence>
<dbReference type="PANTHER" id="PTHR21197:SF0">
    <property type="entry name" value="UDP-GALACTOPYRANOSE MUTASE"/>
    <property type="match status" value="1"/>
</dbReference>
<keyword evidence="3" id="KW-0285">Flavoprotein</keyword>
<dbReference type="Proteomes" id="UP001050975">
    <property type="component" value="Unassembled WGS sequence"/>
</dbReference>
<dbReference type="PANTHER" id="PTHR21197">
    <property type="entry name" value="UDP-GALACTOPYRANOSE MUTASE"/>
    <property type="match status" value="1"/>
</dbReference>
<evidence type="ECO:0000256" key="6">
    <source>
        <dbReference type="SAM" id="MobiDB-lite"/>
    </source>
</evidence>
<organism evidence="8 9">
    <name type="scientific">Microseira wollei NIES-4236</name>
    <dbReference type="NCBI Taxonomy" id="2530354"/>
    <lineage>
        <taxon>Bacteria</taxon>
        <taxon>Bacillati</taxon>
        <taxon>Cyanobacteriota</taxon>
        <taxon>Cyanophyceae</taxon>
        <taxon>Oscillatoriophycideae</taxon>
        <taxon>Aerosakkonematales</taxon>
        <taxon>Aerosakkonemataceae</taxon>
        <taxon>Microseira</taxon>
    </lineage>
</organism>
<reference evidence="8" key="1">
    <citation type="submission" date="2019-10" db="EMBL/GenBank/DDBJ databases">
        <title>Draft genome sequece of Microseira wollei NIES-4236.</title>
        <authorList>
            <person name="Yamaguchi H."/>
            <person name="Suzuki S."/>
            <person name="Kawachi M."/>
        </authorList>
    </citation>
    <scope>NUCLEOTIDE SEQUENCE</scope>
    <source>
        <strain evidence="8">NIES-4236</strain>
    </source>
</reference>
<keyword evidence="9" id="KW-1185">Reference proteome</keyword>
<evidence type="ECO:0000256" key="3">
    <source>
        <dbReference type="ARBA" id="ARBA00022630"/>
    </source>
</evidence>
<keyword evidence="4" id="KW-0274">FAD</keyword>
<dbReference type="GO" id="GO:0050660">
    <property type="term" value="F:flavin adenine dinucleotide binding"/>
    <property type="evidence" value="ECO:0007669"/>
    <property type="project" value="TreeGrafter"/>
</dbReference>
<dbReference type="Pfam" id="PF13450">
    <property type="entry name" value="NAD_binding_8"/>
    <property type="match status" value="1"/>
</dbReference>
<evidence type="ECO:0000259" key="7">
    <source>
        <dbReference type="Pfam" id="PF03275"/>
    </source>
</evidence>
<sequence length="410" mass="47389">MFDYLIVGAGFSGSVIAEHLASQAGKKVLVVDRRNHIGGNAYDHYNDDGVLIHRYGPHIFHTNSRDVFEYLSQFTAWRPYEHRVLASVDGQLLPIPINLDTINKLYSLNLTSFQVEEFFKSVAEPKEYIHTSEDVVVSKVGRELYEKFFRNYTRKQWGLDPSELDKSVIARIPTRTNRDDRYFTDTYQAMPLYGFTRMFENMLNHPNIKVMLNTDYREIQKVIPYREIVFTGPVDEYFDYHYGKLPYRSLDFKHETLNKSVHQPAPVVNYPNEHLYTRVTEFKYLTGQEHPQTSIVYEFPRAEGDPYYPVPRPENAELYKKYKALADATPGVYFVGRLATYKYYNMDQCVAQALTTYKQIITKQRDEVIKEPIVLSNGKEPSSSSMSYSAPEPVSGNGKGKADAYAVSDK</sequence>
<dbReference type="Gene3D" id="3.40.50.720">
    <property type="entry name" value="NAD(P)-binding Rossmann-like Domain"/>
    <property type="match status" value="3"/>
</dbReference>
<dbReference type="InterPro" id="IPR004379">
    <property type="entry name" value="UDP-GALP_mutase"/>
</dbReference>
<feature type="region of interest" description="Disordered" evidence="6">
    <location>
        <begin position="372"/>
        <end position="410"/>
    </location>
</feature>
<dbReference type="GO" id="GO:0005829">
    <property type="term" value="C:cytosol"/>
    <property type="evidence" value="ECO:0007669"/>
    <property type="project" value="TreeGrafter"/>
</dbReference>
<comment type="similarity">
    <text evidence="2">Belongs to the UDP-galactopyranose/dTDP-fucopyranose mutase family.</text>
</comment>
<feature type="compositionally biased region" description="Low complexity" evidence="6">
    <location>
        <begin position="381"/>
        <end position="395"/>
    </location>
</feature>
<dbReference type="FunFam" id="3.40.50.720:FF:000397">
    <property type="entry name" value="UDP-galactopyranose mutase"/>
    <property type="match status" value="1"/>
</dbReference>
<evidence type="ECO:0000313" key="8">
    <source>
        <dbReference type="EMBL" id="GET39099.1"/>
    </source>
</evidence>
<evidence type="ECO:0000256" key="1">
    <source>
        <dbReference type="ARBA" id="ARBA00001974"/>
    </source>
</evidence>
<dbReference type="AlphaFoldDB" id="A0AAV3WI98"/>
<evidence type="ECO:0000256" key="5">
    <source>
        <dbReference type="ARBA" id="ARBA00023235"/>
    </source>
</evidence>
<comment type="cofactor">
    <cofactor evidence="1">
        <name>FAD</name>
        <dbReference type="ChEBI" id="CHEBI:57692"/>
    </cofactor>
</comment>
<dbReference type="InterPro" id="IPR015899">
    <property type="entry name" value="UDP-GalPyranose_mutase_C"/>
</dbReference>